<organism evidence="3 4">
    <name type="scientific">Cohnella luojiensis</name>
    <dbReference type="NCBI Taxonomy" id="652876"/>
    <lineage>
        <taxon>Bacteria</taxon>
        <taxon>Bacillati</taxon>
        <taxon>Bacillota</taxon>
        <taxon>Bacilli</taxon>
        <taxon>Bacillales</taxon>
        <taxon>Paenibacillaceae</taxon>
        <taxon>Cohnella</taxon>
    </lineage>
</organism>
<dbReference type="GO" id="GO:0046872">
    <property type="term" value="F:metal ion binding"/>
    <property type="evidence" value="ECO:0007669"/>
    <property type="project" value="UniProtKB-KW"/>
</dbReference>
<dbReference type="EMBL" id="SOMN01000071">
    <property type="protein sequence ID" value="TFE19350.1"/>
    <property type="molecule type" value="Genomic_DNA"/>
</dbReference>
<evidence type="ECO:0000259" key="2">
    <source>
        <dbReference type="PROSITE" id="PS51819"/>
    </source>
</evidence>
<dbReference type="SUPFAM" id="SSF54593">
    <property type="entry name" value="Glyoxalase/Bleomycin resistance protein/Dihydroxybiphenyl dioxygenase"/>
    <property type="match status" value="1"/>
</dbReference>
<dbReference type="AlphaFoldDB" id="A0A4Y8LS78"/>
<protein>
    <submittedName>
        <fullName evidence="3">Ring-cleaving dioxygenase</fullName>
    </submittedName>
</protein>
<dbReference type="OrthoDB" id="2703022at2"/>
<evidence type="ECO:0000313" key="4">
    <source>
        <dbReference type="Proteomes" id="UP000297900"/>
    </source>
</evidence>
<dbReference type="Proteomes" id="UP000297900">
    <property type="component" value="Unassembled WGS sequence"/>
</dbReference>
<feature type="domain" description="VOC" evidence="2">
    <location>
        <begin position="2"/>
        <end position="117"/>
    </location>
</feature>
<gene>
    <name evidence="3" type="ORF">E2980_23505</name>
</gene>
<dbReference type="InterPro" id="IPR037523">
    <property type="entry name" value="VOC_core"/>
</dbReference>
<dbReference type="PANTHER" id="PTHR36113:SF6">
    <property type="entry name" value="FOSFOMYCIN RESISTANCE PROTEIN FOSX"/>
    <property type="match status" value="1"/>
</dbReference>
<sequence>MKIQEIKLLANDLDNLVDFYNRILELPIVEHSSIYVSFQIGSSKLVFELSEEVVNPYYHFAFNITESKKDLALNWLKAKGIHINLINGEEFYFSESWNSTSIFFYDPTGNIVELIARHNTKNRLGHDFSTDDLLNISEIGIPALDVINLSEYLLHQYKEQIYISGNSMFTPIGDEEGLLILSSLDRNWLGSNKKVEIFPLEIVIADGKEDSMQILNYPYIIRNI</sequence>
<comment type="caution">
    <text evidence="3">The sequence shown here is derived from an EMBL/GenBank/DDBJ whole genome shotgun (WGS) entry which is preliminary data.</text>
</comment>
<dbReference type="Gene3D" id="3.10.180.10">
    <property type="entry name" value="2,3-Dihydroxybiphenyl 1,2-Dioxygenase, domain 1"/>
    <property type="match status" value="1"/>
</dbReference>
<evidence type="ECO:0000313" key="3">
    <source>
        <dbReference type="EMBL" id="TFE19350.1"/>
    </source>
</evidence>
<keyword evidence="4" id="KW-1185">Reference proteome</keyword>
<keyword evidence="3" id="KW-0560">Oxidoreductase</keyword>
<dbReference type="PANTHER" id="PTHR36113">
    <property type="entry name" value="LYASE, PUTATIVE-RELATED-RELATED"/>
    <property type="match status" value="1"/>
</dbReference>
<dbReference type="PROSITE" id="PS51819">
    <property type="entry name" value="VOC"/>
    <property type="match status" value="1"/>
</dbReference>
<dbReference type="InterPro" id="IPR051332">
    <property type="entry name" value="Fosfomycin_Res_Enzymes"/>
</dbReference>
<keyword evidence="3" id="KW-0223">Dioxygenase</keyword>
<dbReference type="RefSeq" id="WP_135154664.1">
    <property type="nucleotide sequence ID" value="NZ_SOMN01000071.1"/>
</dbReference>
<keyword evidence="1" id="KW-0479">Metal-binding</keyword>
<dbReference type="InterPro" id="IPR029068">
    <property type="entry name" value="Glyas_Bleomycin-R_OHBP_Dase"/>
</dbReference>
<evidence type="ECO:0000256" key="1">
    <source>
        <dbReference type="ARBA" id="ARBA00022723"/>
    </source>
</evidence>
<dbReference type="Pfam" id="PF00903">
    <property type="entry name" value="Glyoxalase"/>
    <property type="match status" value="1"/>
</dbReference>
<reference evidence="3 4" key="1">
    <citation type="submission" date="2019-03" db="EMBL/GenBank/DDBJ databases">
        <title>Cohnella endophytica sp. nov., a novel endophytic bacterium isolated from bark of Sonneratia apetala.</title>
        <authorList>
            <person name="Tuo L."/>
        </authorList>
    </citation>
    <scope>NUCLEOTIDE SEQUENCE [LARGE SCALE GENOMIC DNA]</scope>
    <source>
        <strain evidence="3 4">CCTCC AB 208254</strain>
    </source>
</reference>
<accession>A0A4Y8LS78</accession>
<name>A0A4Y8LS78_9BACL</name>
<dbReference type="InterPro" id="IPR004360">
    <property type="entry name" value="Glyas_Fos-R_dOase_dom"/>
</dbReference>
<dbReference type="GO" id="GO:0051213">
    <property type="term" value="F:dioxygenase activity"/>
    <property type="evidence" value="ECO:0007669"/>
    <property type="project" value="UniProtKB-KW"/>
</dbReference>
<proteinExistence type="predicted"/>